<protein>
    <submittedName>
        <fullName evidence="1">P-loop containing nucleoside triphosphate hydrolase protein</fullName>
    </submittedName>
</protein>
<organism evidence="1 2">
    <name type="scientific">Irpex rosettiformis</name>
    <dbReference type="NCBI Taxonomy" id="378272"/>
    <lineage>
        <taxon>Eukaryota</taxon>
        <taxon>Fungi</taxon>
        <taxon>Dikarya</taxon>
        <taxon>Basidiomycota</taxon>
        <taxon>Agaricomycotina</taxon>
        <taxon>Agaricomycetes</taxon>
        <taxon>Polyporales</taxon>
        <taxon>Irpicaceae</taxon>
        <taxon>Irpex</taxon>
    </lineage>
</organism>
<keyword evidence="1" id="KW-0378">Hydrolase</keyword>
<name>A0ACB8U974_9APHY</name>
<dbReference type="EMBL" id="MU274907">
    <property type="protein sequence ID" value="KAI0090883.1"/>
    <property type="molecule type" value="Genomic_DNA"/>
</dbReference>
<gene>
    <name evidence="1" type="ORF">BDY19DRAFT_938110</name>
</gene>
<sequence length="590" mass="65751">MLWSRNNRLSQRLKRRPLQLAHFSKASSSKPIVHIPKSSIYSLGAGSSTKPLFHGVSWTIQPDEAWVITATSSGGAKTQLLQALTGHLRIHPFPPPPGGLFPFLEGLDPYHHVDLVSFAHRPRGAGGAFYDYTARYGAVREEDKRTLRETFFPELAKPLHELALPDLLVRSERDAPQDAEHVKKQEAKSRLFEKLTDVLGLGEFLDLPMIALSNGQTRRARIVKALLEQPELLILDEPLTGLDIATRSHVLGLLQSLHAENSPHIILGMRPQDPIPDWTTHLALIRKDGTVHTGPKEAILDAEGDTLHSGWTAPPEVSHKPTKEASEAVVHLSGVNVAYGDRKVLKNIYWDIHRNSRWHLIGSNGAGKTTLLAMLTGEHPQSYTQSSQMKLFSRPRAKWPTPHLQARIGRVSPEMNNGFPRRRGMTVWDAVGTGFEGNFTPRGRFKVGFGEDGSPLEEGGEEERWRVRRMWEVIRALGPATWRGEGKSTAEAHEAEAFSQKAFVDLPGGEQSIVLLMRALVGRPPLVILDEAWAGMDEGMVEAAKLYLREDGLEDGQACIVVSHWEEEVPWGRTDGVRRFRLQEGFGNEE</sequence>
<evidence type="ECO:0000313" key="2">
    <source>
        <dbReference type="Proteomes" id="UP001055072"/>
    </source>
</evidence>
<reference evidence="1" key="1">
    <citation type="journal article" date="2021" name="Environ. Microbiol.">
        <title>Gene family expansions and transcriptome signatures uncover fungal adaptations to wood decay.</title>
        <authorList>
            <person name="Hage H."/>
            <person name="Miyauchi S."/>
            <person name="Viragh M."/>
            <person name="Drula E."/>
            <person name="Min B."/>
            <person name="Chaduli D."/>
            <person name="Navarro D."/>
            <person name="Favel A."/>
            <person name="Norest M."/>
            <person name="Lesage-Meessen L."/>
            <person name="Balint B."/>
            <person name="Merenyi Z."/>
            <person name="de Eugenio L."/>
            <person name="Morin E."/>
            <person name="Martinez A.T."/>
            <person name="Baldrian P."/>
            <person name="Stursova M."/>
            <person name="Martinez M.J."/>
            <person name="Novotny C."/>
            <person name="Magnuson J.K."/>
            <person name="Spatafora J.W."/>
            <person name="Maurice S."/>
            <person name="Pangilinan J."/>
            <person name="Andreopoulos W."/>
            <person name="LaButti K."/>
            <person name="Hundley H."/>
            <person name="Na H."/>
            <person name="Kuo A."/>
            <person name="Barry K."/>
            <person name="Lipzen A."/>
            <person name="Henrissat B."/>
            <person name="Riley R."/>
            <person name="Ahrendt S."/>
            <person name="Nagy L.G."/>
            <person name="Grigoriev I.V."/>
            <person name="Martin F."/>
            <person name="Rosso M.N."/>
        </authorList>
    </citation>
    <scope>NUCLEOTIDE SEQUENCE</scope>
    <source>
        <strain evidence="1">CBS 384.51</strain>
    </source>
</reference>
<dbReference type="Proteomes" id="UP001055072">
    <property type="component" value="Unassembled WGS sequence"/>
</dbReference>
<comment type="caution">
    <text evidence="1">The sequence shown here is derived from an EMBL/GenBank/DDBJ whole genome shotgun (WGS) entry which is preliminary data.</text>
</comment>
<evidence type="ECO:0000313" key="1">
    <source>
        <dbReference type="EMBL" id="KAI0090883.1"/>
    </source>
</evidence>
<keyword evidence="2" id="KW-1185">Reference proteome</keyword>
<proteinExistence type="predicted"/>
<accession>A0ACB8U974</accession>